<keyword evidence="3" id="KW-1185">Reference proteome</keyword>
<dbReference type="InterPro" id="IPR003609">
    <property type="entry name" value="Pan_app"/>
</dbReference>
<organism evidence="2 3">
    <name type="scientific">Lymnaea stagnalis</name>
    <name type="common">Great pond snail</name>
    <name type="synonym">Helix stagnalis</name>
    <dbReference type="NCBI Taxonomy" id="6523"/>
    <lineage>
        <taxon>Eukaryota</taxon>
        <taxon>Metazoa</taxon>
        <taxon>Spiralia</taxon>
        <taxon>Lophotrochozoa</taxon>
        <taxon>Mollusca</taxon>
        <taxon>Gastropoda</taxon>
        <taxon>Heterobranchia</taxon>
        <taxon>Euthyneura</taxon>
        <taxon>Panpulmonata</taxon>
        <taxon>Hygrophila</taxon>
        <taxon>Lymnaeoidea</taxon>
        <taxon>Lymnaeidae</taxon>
        <taxon>Lymnaea</taxon>
    </lineage>
</organism>
<evidence type="ECO:0000313" key="2">
    <source>
        <dbReference type="EMBL" id="CAL1536388.1"/>
    </source>
</evidence>
<comment type="caution">
    <text evidence="2">The sequence shown here is derived from an EMBL/GenBank/DDBJ whole genome shotgun (WGS) entry which is preliminary data.</text>
</comment>
<dbReference type="Pfam" id="PF00059">
    <property type="entry name" value="Lectin_C"/>
    <property type="match status" value="1"/>
</dbReference>
<dbReference type="SMART" id="SM00034">
    <property type="entry name" value="CLECT"/>
    <property type="match status" value="1"/>
</dbReference>
<dbReference type="PANTHER" id="PTHR22801:SF63">
    <property type="entry name" value="C-TYPE LECTIN DOMAIN-CONTAINING PROTEIN"/>
    <property type="match status" value="1"/>
</dbReference>
<dbReference type="InterPro" id="IPR016187">
    <property type="entry name" value="CTDL_fold"/>
</dbReference>
<evidence type="ECO:0000313" key="3">
    <source>
        <dbReference type="Proteomes" id="UP001497497"/>
    </source>
</evidence>
<dbReference type="EMBL" id="CAXITT010000228">
    <property type="protein sequence ID" value="CAL1536388.1"/>
    <property type="molecule type" value="Genomic_DNA"/>
</dbReference>
<evidence type="ECO:0000259" key="1">
    <source>
        <dbReference type="PROSITE" id="PS50041"/>
    </source>
</evidence>
<dbReference type="PROSITE" id="PS50041">
    <property type="entry name" value="C_TYPE_LECTIN_2"/>
    <property type="match status" value="1"/>
</dbReference>
<gene>
    <name evidence="2" type="ORF">GSLYS_00010301001</name>
</gene>
<dbReference type="Proteomes" id="UP001497497">
    <property type="component" value="Unassembled WGS sequence"/>
</dbReference>
<dbReference type="SUPFAM" id="SSF56436">
    <property type="entry name" value="C-type lectin-like"/>
    <property type="match status" value="1"/>
</dbReference>
<sequence length="237" mass="26735">MSYYTMLVYMLSVTSLRLRASNTGVSYKFVKIKPNNTGPERLSPGWVDRSRSHCAANCRIRFSSECRSFMYNNVTRLCTPANDLVPGRPGPTVTEGDLYLCDNCQPYPKFVGYENGSTKVAYMYDDDFLTYADATTACNRTNSHLFVPDTLEKVRLFYTIIDASYYTWIGLDDRNAEGKFVWANTGFEIVPRLKNLTFASGQPDNNLDSEDCVHHQPGATGFNDGNCSAVMRFVCEK</sequence>
<dbReference type="Pfam" id="PF00024">
    <property type="entry name" value="PAN_1"/>
    <property type="match status" value="1"/>
</dbReference>
<reference evidence="2 3" key="1">
    <citation type="submission" date="2024-04" db="EMBL/GenBank/DDBJ databases">
        <authorList>
            <consortium name="Genoscope - CEA"/>
            <person name="William W."/>
        </authorList>
    </citation>
    <scope>NUCLEOTIDE SEQUENCE [LARGE SCALE GENOMIC DNA]</scope>
</reference>
<dbReference type="InterPro" id="IPR016186">
    <property type="entry name" value="C-type_lectin-like/link_sf"/>
</dbReference>
<dbReference type="Gene3D" id="3.10.100.10">
    <property type="entry name" value="Mannose-Binding Protein A, subunit A"/>
    <property type="match status" value="1"/>
</dbReference>
<proteinExistence type="predicted"/>
<dbReference type="AlphaFoldDB" id="A0AAV2HQJ4"/>
<dbReference type="InterPro" id="IPR001304">
    <property type="entry name" value="C-type_lectin-like"/>
</dbReference>
<accession>A0AAV2HQJ4</accession>
<dbReference type="PANTHER" id="PTHR22801">
    <property type="entry name" value="LITHOSTATHINE"/>
    <property type="match status" value="1"/>
</dbReference>
<dbReference type="InterPro" id="IPR050801">
    <property type="entry name" value="Ca-Dep_Lectins_ImmuneDev"/>
</dbReference>
<protein>
    <recommendedName>
        <fullName evidence="1">C-type lectin domain-containing protein</fullName>
    </recommendedName>
</protein>
<dbReference type="SUPFAM" id="SSF57414">
    <property type="entry name" value="Hairpin loop containing domain-like"/>
    <property type="match status" value="1"/>
</dbReference>
<name>A0AAV2HQJ4_LYMST</name>
<dbReference type="CDD" id="cd00037">
    <property type="entry name" value="CLECT"/>
    <property type="match status" value="1"/>
</dbReference>
<feature type="domain" description="C-type lectin" evidence="1">
    <location>
        <begin position="122"/>
        <end position="236"/>
    </location>
</feature>